<evidence type="ECO:0000313" key="3">
    <source>
        <dbReference type="EMBL" id="CCQ45144.1"/>
    </source>
</evidence>
<feature type="domain" description="LssY-like C-terminal" evidence="2">
    <location>
        <begin position="89"/>
        <end position="278"/>
    </location>
</feature>
<dbReference type="Pfam" id="PF14067">
    <property type="entry name" value="LssY_C"/>
    <property type="match status" value="1"/>
</dbReference>
<keyword evidence="4" id="KW-1185">Reference proteome</keyword>
<protein>
    <recommendedName>
        <fullName evidence="2">LssY-like C-terminal domain-containing protein</fullName>
    </recommendedName>
</protein>
<feature type="transmembrane region" description="Helical" evidence="1">
    <location>
        <begin position="35"/>
        <end position="52"/>
    </location>
</feature>
<accession>A0A024H058</accession>
<evidence type="ECO:0000313" key="4">
    <source>
        <dbReference type="Proteomes" id="UP000035722"/>
    </source>
</evidence>
<keyword evidence="1" id="KW-0472">Membrane</keyword>
<keyword evidence="1" id="KW-0812">Transmembrane</keyword>
<gene>
    <name evidence="3" type="primary">yreE</name>
    <name evidence="3" type="ORF">ARTSIC4J27_1077</name>
</gene>
<name>A0A024H058_9MICC</name>
<dbReference type="EMBL" id="CAQI01000032">
    <property type="protein sequence ID" value="CCQ45144.1"/>
    <property type="molecule type" value="Genomic_DNA"/>
</dbReference>
<evidence type="ECO:0000259" key="2">
    <source>
        <dbReference type="Pfam" id="PF14067"/>
    </source>
</evidence>
<dbReference type="Proteomes" id="UP000035722">
    <property type="component" value="Unassembled WGS sequence"/>
</dbReference>
<dbReference type="RefSeq" id="WP_050054153.1">
    <property type="nucleotide sequence ID" value="NZ_CAQI01000032.1"/>
</dbReference>
<sequence>MTGAVVEEPDHSPSSNAVVRRQSRWATVLAVLQRLLYLVVTIAVGWAVYYFLLARLSRGPEQAWVFLPVWLILAYALLPRVHKILSSLYIPDYFIGRTRTGDGVLGDPVNLAVVGPREELRQAMLTSGWVEADPITPASAWRTLTSTVMGRSYRSAPVSSLYVFGNKQDLAFQREIDGNPRKRHHVRFWKCPAGWRLPGGLAVDWVGAGTYDRSVGLSLFTFQITHKIADRTDEERDFIIETLRSANAVESVHIILNYSSGYHHRNGGGDAIRTDGHLPIIDLHPPERLRRTGPRS</sequence>
<dbReference type="AlphaFoldDB" id="A0A024H058"/>
<comment type="caution">
    <text evidence="3">The sequence shown here is derived from an EMBL/GenBank/DDBJ whole genome shotgun (WGS) entry which is preliminary data.</text>
</comment>
<keyword evidence="1" id="KW-1133">Transmembrane helix</keyword>
<organism evidence="3 4">
    <name type="scientific">Pseudarthrobacter siccitolerans</name>
    <dbReference type="NCBI Taxonomy" id="861266"/>
    <lineage>
        <taxon>Bacteria</taxon>
        <taxon>Bacillati</taxon>
        <taxon>Actinomycetota</taxon>
        <taxon>Actinomycetes</taxon>
        <taxon>Micrococcales</taxon>
        <taxon>Micrococcaceae</taxon>
        <taxon>Pseudarthrobacter</taxon>
    </lineage>
</organism>
<reference evidence="4" key="1">
    <citation type="journal article" date="2014" name="Genome Announc.">
        <title>Genome Sequence of Arthrobacter siccitolerans 4J27, a Xeroprotectant-Producing Desiccation-Tolerant Microorganism.</title>
        <authorList>
            <person name="Manzanera M."/>
            <person name="Santa-Cruz-Calvo L."/>
            <person name="Vilchez J.I."/>
            <person name="Garcia-Fontana C."/>
            <person name="Silva-Castro G.A."/>
            <person name="Calvo C."/>
            <person name="Gonzalez-Lopez J."/>
        </authorList>
    </citation>
    <scope>NUCLEOTIDE SEQUENCE [LARGE SCALE GENOMIC DNA]</scope>
    <source>
        <strain evidence="4">4J27</strain>
    </source>
</reference>
<feature type="transmembrane region" description="Helical" evidence="1">
    <location>
        <begin position="64"/>
        <end position="81"/>
    </location>
</feature>
<proteinExistence type="predicted"/>
<evidence type="ECO:0000256" key="1">
    <source>
        <dbReference type="SAM" id="Phobius"/>
    </source>
</evidence>
<dbReference type="STRING" id="861266.ARTSIC4J27_1077"/>
<dbReference type="InterPro" id="IPR025902">
    <property type="entry name" value="LssY-like-C_dom"/>
</dbReference>